<gene>
    <name evidence="2" type="primary">dapH_1</name>
    <name evidence="2" type="ORF">ElP_04300</name>
</gene>
<reference evidence="2 3" key="1">
    <citation type="submission" date="2019-02" db="EMBL/GenBank/DDBJ databases">
        <title>Deep-cultivation of Planctomycetes and their phenomic and genomic characterization uncovers novel biology.</title>
        <authorList>
            <person name="Wiegand S."/>
            <person name="Jogler M."/>
            <person name="Boedeker C."/>
            <person name="Pinto D."/>
            <person name="Vollmers J."/>
            <person name="Rivas-Marin E."/>
            <person name="Kohn T."/>
            <person name="Peeters S.H."/>
            <person name="Heuer A."/>
            <person name="Rast P."/>
            <person name="Oberbeckmann S."/>
            <person name="Bunk B."/>
            <person name="Jeske O."/>
            <person name="Meyerdierks A."/>
            <person name="Storesund J.E."/>
            <person name="Kallscheuer N."/>
            <person name="Luecker S."/>
            <person name="Lage O.M."/>
            <person name="Pohl T."/>
            <person name="Merkel B.J."/>
            <person name="Hornburger P."/>
            <person name="Mueller R.-W."/>
            <person name="Bruemmer F."/>
            <person name="Labrenz M."/>
            <person name="Spormann A.M."/>
            <person name="Op den Camp H."/>
            <person name="Overmann J."/>
            <person name="Amann R."/>
            <person name="Jetten M.S.M."/>
            <person name="Mascher T."/>
            <person name="Medema M.H."/>
            <person name="Devos D.P."/>
            <person name="Kaster A.-K."/>
            <person name="Ovreas L."/>
            <person name="Rohde M."/>
            <person name="Galperin M.Y."/>
            <person name="Jogler C."/>
        </authorList>
    </citation>
    <scope>NUCLEOTIDE SEQUENCE [LARGE SCALE GENOMIC DNA]</scope>
    <source>
        <strain evidence="2 3">ElP</strain>
    </source>
</reference>
<dbReference type="AlphaFoldDB" id="A0A518GVH1"/>
<dbReference type="InterPro" id="IPR050484">
    <property type="entry name" value="Transf_Hexapept/Carb_Anhydrase"/>
</dbReference>
<feature type="region of interest" description="Disordered" evidence="1">
    <location>
        <begin position="153"/>
        <end position="241"/>
    </location>
</feature>
<dbReference type="CDD" id="cd04645">
    <property type="entry name" value="LbH_gamma_CA_like"/>
    <property type="match status" value="1"/>
</dbReference>
<dbReference type="InterPro" id="IPR047324">
    <property type="entry name" value="LbH_gamma_CA-like"/>
</dbReference>
<dbReference type="SUPFAM" id="SSF51161">
    <property type="entry name" value="Trimeric LpxA-like enzymes"/>
    <property type="match status" value="1"/>
</dbReference>
<dbReference type="KEGG" id="tpla:ElP_04300"/>
<evidence type="ECO:0000256" key="1">
    <source>
        <dbReference type="SAM" id="MobiDB-lite"/>
    </source>
</evidence>
<dbReference type="EMBL" id="CP036426">
    <property type="protein sequence ID" value="QDV32595.1"/>
    <property type="molecule type" value="Genomic_DNA"/>
</dbReference>
<proteinExistence type="predicted"/>
<accession>A0A518GVH1</accession>
<feature type="compositionally biased region" description="Basic residues" evidence="1">
    <location>
        <begin position="226"/>
        <end position="235"/>
    </location>
</feature>
<dbReference type="RefSeq" id="WP_197446655.1">
    <property type="nucleotide sequence ID" value="NZ_CP036426.1"/>
</dbReference>
<sequence>MIDPSAFIAPGAVVLGDVALGPGASVWYNSVVRGDAERIEIGEGSNIQDLSMLHADPGVPCVVGRRVTVGHRAILHGCTVEDDCLIGMGAILLNGVTIGAGSVVGAGALLTEGTEVPPGSLVLGMPEKVVRPVGESMRARIDHAWRHYVEEARRHRSGEVPPHPPTPPPDAGESVRSNATATRCSRPQGELDEVPGPDPAAGLRPPPRRDRGRPGGGPHRPGGPPRPRHARRGRVGRPGGY</sequence>
<dbReference type="PANTHER" id="PTHR13061">
    <property type="entry name" value="DYNACTIN SUBUNIT P25"/>
    <property type="match status" value="1"/>
</dbReference>
<dbReference type="InterPro" id="IPR011004">
    <property type="entry name" value="Trimer_LpxA-like_sf"/>
</dbReference>
<evidence type="ECO:0000313" key="3">
    <source>
        <dbReference type="Proteomes" id="UP000317835"/>
    </source>
</evidence>
<keyword evidence="2" id="KW-0808">Transferase</keyword>
<dbReference type="GO" id="GO:0047200">
    <property type="term" value="F:tetrahydrodipicolinate N-acetyltransferase activity"/>
    <property type="evidence" value="ECO:0007669"/>
    <property type="project" value="UniProtKB-EC"/>
</dbReference>
<protein>
    <submittedName>
        <fullName evidence="2">2,3,4,5-tetrahydropyridine-2,6-dicarboxylate N-acetyltransferase</fullName>
        <ecNumber evidence="2">2.3.1.89</ecNumber>
    </submittedName>
</protein>
<keyword evidence="2" id="KW-0012">Acyltransferase</keyword>
<dbReference type="Pfam" id="PF00132">
    <property type="entry name" value="Hexapep"/>
    <property type="match status" value="1"/>
</dbReference>
<keyword evidence="3" id="KW-1185">Reference proteome</keyword>
<feature type="compositionally biased region" description="Pro residues" evidence="1">
    <location>
        <begin position="161"/>
        <end position="170"/>
    </location>
</feature>
<dbReference type="EC" id="2.3.1.89" evidence="2"/>
<organism evidence="2 3">
    <name type="scientific">Tautonia plasticadhaerens</name>
    <dbReference type="NCBI Taxonomy" id="2527974"/>
    <lineage>
        <taxon>Bacteria</taxon>
        <taxon>Pseudomonadati</taxon>
        <taxon>Planctomycetota</taxon>
        <taxon>Planctomycetia</taxon>
        <taxon>Isosphaerales</taxon>
        <taxon>Isosphaeraceae</taxon>
        <taxon>Tautonia</taxon>
    </lineage>
</organism>
<dbReference type="Gene3D" id="2.160.10.10">
    <property type="entry name" value="Hexapeptide repeat proteins"/>
    <property type="match status" value="1"/>
</dbReference>
<name>A0A518GVH1_9BACT</name>
<feature type="compositionally biased region" description="Polar residues" evidence="1">
    <location>
        <begin position="175"/>
        <end position="185"/>
    </location>
</feature>
<dbReference type="PANTHER" id="PTHR13061:SF29">
    <property type="entry name" value="GAMMA CARBONIC ANHYDRASE-LIKE 1, MITOCHONDRIAL-RELATED"/>
    <property type="match status" value="1"/>
</dbReference>
<evidence type="ECO:0000313" key="2">
    <source>
        <dbReference type="EMBL" id="QDV32595.1"/>
    </source>
</evidence>
<dbReference type="InterPro" id="IPR001451">
    <property type="entry name" value="Hexapep"/>
</dbReference>
<dbReference type="Proteomes" id="UP000317835">
    <property type="component" value="Chromosome"/>
</dbReference>